<protein>
    <recommendedName>
        <fullName evidence="3">DUF4303 domain-containing protein</fullName>
    </recommendedName>
</protein>
<gene>
    <name evidence="1" type="ORF">ALO40_01914</name>
</gene>
<sequence>MKISDIDNLKEKIRVAVELAIESISIKFPKEEICAFALYSDSDARTLAASFNLKAHLNSLQAEDPGDKVYYKWSPAEWSHESYEVHLFDDISSKLAKLSDTLGEGENFEQYRKTIFESCVCVLEAFKNRLGDSIFVFAVTDFSDVNLESSWIKILNSSDESVEFEAWRTTE</sequence>
<accession>A0A0Q0E9Q5</accession>
<evidence type="ECO:0000313" key="1">
    <source>
        <dbReference type="EMBL" id="KPZ10248.1"/>
    </source>
</evidence>
<organism evidence="1 2">
    <name type="scientific">Pseudomonas syringae pv. viburni</name>
    <dbReference type="NCBI Taxonomy" id="251703"/>
    <lineage>
        <taxon>Bacteria</taxon>
        <taxon>Pseudomonadati</taxon>
        <taxon>Pseudomonadota</taxon>
        <taxon>Gammaproteobacteria</taxon>
        <taxon>Pseudomonadales</taxon>
        <taxon>Pseudomonadaceae</taxon>
        <taxon>Pseudomonas</taxon>
    </lineage>
</organism>
<proteinExistence type="predicted"/>
<name>A0A0Q0E9Q5_9PSED</name>
<dbReference type="RefSeq" id="WP_044422851.1">
    <property type="nucleotide sequence ID" value="NZ_JYHK01000065.1"/>
</dbReference>
<dbReference type="Pfam" id="PF14136">
    <property type="entry name" value="DUF4303"/>
    <property type="match status" value="1"/>
</dbReference>
<reference evidence="1 2" key="1">
    <citation type="submission" date="2015-09" db="EMBL/GenBank/DDBJ databases">
        <title>Genome announcement of multiple Pseudomonas syringae strains.</title>
        <authorList>
            <person name="Thakur S."/>
            <person name="Wang P.W."/>
            <person name="Gong Y."/>
            <person name="Weir B.S."/>
            <person name="Guttman D.S."/>
        </authorList>
    </citation>
    <scope>NUCLEOTIDE SEQUENCE [LARGE SCALE GENOMIC DNA]</scope>
    <source>
        <strain evidence="1 2">ICMP3963</strain>
    </source>
</reference>
<dbReference type="Proteomes" id="UP000050317">
    <property type="component" value="Unassembled WGS sequence"/>
</dbReference>
<dbReference type="EMBL" id="LJRR01000402">
    <property type="protein sequence ID" value="KPZ10248.1"/>
    <property type="molecule type" value="Genomic_DNA"/>
</dbReference>
<dbReference type="InterPro" id="IPR025409">
    <property type="entry name" value="DUF4303"/>
</dbReference>
<evidence type="ECO:0000313" key="2">
    <source>
        <dbReference type="Proteomes" id="UP000050317"/>
    </source>
</evidence>
<comment type="caution">
    <text evidence="1">The sequence shown here is derived from an EMBL/GenBank/DDBJ whole genome shotgun (WGS) entry which is preliminary data.</text>
</comment>
<dbReference type="PATRIC" id="fig|251703.9.peg.2684"/>
<dbReference type="AlphaFoldDB" id="A0A0Q0E9Q5"/>
<evidence type="ECO:0008006" key="3">
    <source>
        <dbReference type="Google" id="ProtNLM"/>
    </source>
</evidence>